<dbReference type="NCBIfam" id="NF000586">
    <property type="entry name" value="PRK00011.1"/>
    <property type="match status" value="1"/>
</dbReference>
<dbReference type="GO" id="GO:0005739">
    <property type="term" value="C:mitochondrion"/>
    <property type="evidence" value="ECO:0007669"/>
    <property type="project" value="TreeGrafter"/>
</dbReference>
<dbReference type="PROSITE" id="PS00096">
    <property type="entry name" value="SHMT"/>
    <property type="match status" value="1"/>
</dbReference>
<dbReference type="GO" id="GO:0019264">
    <property type="term" value="P:glycine biosynthetic process from serine"/>
    <property type="evidence" value="ECO:0007669"/>
    <property type="project" value="InterPro"/>
</dbReference>
<feature type="modified residue" description="N6-(pyridoxal phosphate)lysine" evidence="7">
    <location>
        <position position="269"/>
    </location>
</feature>
<dbReference type="InterPro" id="IPR015421">
    <property type="entry name" value="PyrdxlP-dep_Trfase_major"/>
</dbReference>
<keyword evidence="6 7" id="KW-0663">Pyridoxal phosphate</keyword>
<evidence type="ECO:0000256" key="2">
    <source>
        <dbReference type="ARBA" id="ARBA00004777"/>
    </source>
</evidence>
<dbReference type="HAMAP" id="MF_00051">
    <property type="entry name" value="SHMT"/>
    <property type="match status" value="1"/>
</dbReference>
<sequence length="466" mass="51734">MFNIKTCLPKLGLSMKRYTKNLTCASFATLRGTMEDTEMKKKDPEMYSLVREEIDRQNDGIILIASENFASKAVMQAVGSHLLNKYSEGYPGQRYYGGCMVIDKIESLCQKRALQAYGANPDEWNVNVQPLSGVPANFAVYTGLVPPGGRLMGLDLPAGGHLSHGFKTPARNVSATSLYWDTKPYSVTEKGFIDYDAAYDIAQEFKPNLLICGYSSYPRDLEYSRFREIADSVGALLLADVAHFSGLLVSGLLNNPFEYADIVTSTTHKSLRGPRGGLIFSRKELSDLVDDGVFPKMQGGPHNQTIAGISVALHEAMQPEFKEYSKQVIKIQRSCHTLVTNGTDNHIILWNLRPHGLTGSKFEAISDHTNITLNKNTIAGDKSALTPYGIRLGTPACTTRGYKEEHMEDVASFLDRILQEALKIQNERGKKLSAFKRGLTESDEVKKISQEVRDFARQFELPGLQI</sequence>
<comment type="pathway">
    <text evidence="2 8">One-carbon metabolism; tetrahydrofolate interconversion.</text>
</comment>
<dbReference type="SUPFAM" id="SSF53383">
    <property type="entry name" value="PLP-dependent transferases"/>
    <property type="match status" value="1"/>
</dbReference>
<organism evidence="10 11">
    <name type="scientific">Euplotes crassus</name>
    <dbReference type="NCBI Taxonomy" id="5936"/>
    <lineage>
        <taxon>Eukaryota</taxon>
        <taxon>Sar</taxon>
        <taxon>Alveolata</taxon>
        <taxon>Ciliophora</taxon>
        <taxon>Intramacronucleata</taxon>
        <taxon>Spirotrichea</taxon>
        <taxon>Hypotrichia</taxon>
        <taxon>Euplotida</taxon>
        <taxon>Euplotidae</taxon>
        <taxon>Moneuplotes</taxon>
    </lineage>
</organism>
<evidence type="ECO:0000313" key="10">
    <source>
        <dbReference type="EMBL" id="CAI2365136.1"/>
    </source>
</evidence>
<comment type="cofactor">
    <cofactor evidence="1 7 8">
        <name>pyridoxal 5'-phosphate</name>
        <dbReference type="ChEBI" id="CHEBI:597326"/>
    </cofactor>
</comment>
<evidence type="ECO:0000256" key="7">
    <source>
        <dbReference type="PIRSR" id="PIRSR000412-50"/>
    </source>
</evidence>
<dbReference type="EC" id="2.1.2.1" evidence="8"/>
<dbReference type="EMBL" id="CAMPGE010006287">
    <property type="protein sequence ID" value="CAI2365136.1"/>
    <property type="molecule type" value="Genomic_DNA"/>
</dbReference>
<proteinExistence type="inferred from homology"/>
<comment type="caution">
    <text evidence="10">The sequence shown here is derived from an EMBL/GenBank/DDBJ whole genome shotgun (WGS) entry which is preliminary data.</text>
</comment>
<comment type="catalytic activity">
    <reaction evidence="8">
        <text>(6R)-5,10-methylene-5,6,7,8-tetrahydrofolate + glycine + H2O = (6S)-5,6,7,8-tetrahydrofolate + L-serine</text>
        <dbReference type="Rhea" id="RHEA:15481"/>
        <dbReference type="ChEBI" id="CHEBI:15377"/>
        <dbReference type="ChEBI" id="CHEBI:15636"/>
        <dbReference type="ChEBI" id="CHEBI:33384"/>
        <dbReference type="ChEBI" id="CHEBI:57305"/>
        <dbReference type="ChEBI" id="CHEBI:57453"/>
        <dbReference type="EC" id="2.1.2.1"/>
    </reaction>
</comment>
<dbReference type="Proteomes" id="UP001295684">
    <property type="component" value="Unassembled WGS sequence"/>
</dbReference>
<feature type="domain" description="Serine hydroxymethyltransferase-like" evidence="9">
    <location>
        <begin position="40"/>
        <end position="413"/>
    </location>
</feature>
<keyword evidence="5 8" id="KW-0808">Transferase</keyword>
<dbReference type="InterPro" id="IPR039429">
    <property type="entry name" value="SHMT-like_dom"/>
</dbReference>
<dbReference type="InterPro" id="IPR019798">
    <property type="entry name" value="Ser_HO-MeTrfase_PLP_BS"/>
</dbReference>
<evidence type="ECO:0000256" key="5">
    <source>
        <dbReference type="ARBA" id="ARBA00022679"/>
    </source>
</evidence>
<dbReference type="GO" id="GO:0030170">
    <property type="term" value="F:pyridoxal phosphate binding"/>
    <property type="evidence" value="ECO:0007669"/>
    <property type="project" value="InterPro"/>
</dbReference>
<dbReference type="GO" id="GO:0035999">
    <property type="term" value="P:tetrahydrofolate interconversion"/>
    <property type="evidence" value="ECO:0007669"/>
    <property type="project" value="InterPro"/>
</dbReference>
<dbReference type="Gene3D" id="3.40.640.10">
    <property type="entry name" value="Type I PLP-dependent aspartate aminotransferase-like (Major domain)"/>
    <property type="match status" value="1"/>
</dbReference>
<dbReference type="InterPro" id="IPR049943">
    <property type="entry name" value="Ser_HO-MeTrfase-like"/>
</dbReference>
<dbReference type="InterPro" id="IPR001085">
    <property type="entry name" value="Ser_HO-MeTrfase"/>
</dbReference>
<dbReference type="Pfam" id="PF00464">
    <property type="entry name" value="SHMT"/>
    <property type="match status" value="1"/>
</dbReference>
<name>A0AAD1UAI0_EUPCR</name>
<dbReference type="PANTHER" id="PTHR11680">
    <property type="entry name" value="SERINE HYDROXYMETHYLTRANSFERASE"/>
    <property type="match status" value="1"/>
</dbReference>
<comment type="function">
    <text evidence="8">Interconversion of serine and glycine.</text>
</comment>
<dbReference type="Gene3D" id="3.90.1150.10">
    <property type="entry name" value="Aspartate Aminotransferase, domain 1"/>
    <property type="match status" value="1"/>
</dbReference>
<dbReference type="PANTHER" id="PTHR11680:SF35">
    <property type="entry name" value="SERINE HYDROXYMETHYLTRANSFERASE 1"/>
    <property type="match status" value="1"/>
</dbReference>
<dbReference type="PIRSF" id="PIRSF000412">
    <property type="entry name" value="SHMT"/>
    <property type="match status" value="1"/>
</dbReference>
<evidence type="ECO:0000256" key="4">
    <source>
        <dbReference type="ARBA" id="ARBA00022563"/>
    </source>
</evidence>
<evidence type="ECO:0000313" key="11">
    <source>
        <dbReference type="Proteomes" id="UP001295684"/>
    </source>
</evidence>
<dbReference type="InterPro" id="IPR015422">
    <property type="entry name" value="PyrdxlP-dep_Trfase_small"/>
</dbReference>
<evidence type="ECO:0000256" key="3">
    <source>
        <dbReference type="ARBA" id="ARBA00006376"/>
    </source>
</evidence>
<dbReference type="InterPro" id="IPR015424">
    <property type="entry name" value="PyrdxlP-dep_Trfase"/>
</dbReference>
<gene>
    <name evidence="10" type="ORF">ECRASSUSDP1_LOCUS6486</name>
</gene>
<dbReference type="GO" id="GO:0004372">
    <property type="term" value="F:glycine hydroxymethyltransferase activity"/>
    <property type="evidence" value="ECO:0007669"/>
    <property type="project" value="UniProtKB-EC"/>
</dbReference>
<keyword evidence="4 8" id="KW-0554">One-carbon metabolism</keyword>
<dbReference type="CDD" id="cd00378">
    <property type="entry name" value="SHMT"/>
    <property type="match status" value="1"/>
</dbReference>
<evidence type="ECO:0000256" key="8">
    <source>
        <dbReference type="RuleBase" id="RU000585"/>
    </source>
</evidence>
<evidence type="ECO:0000256" key="6">
    <source>
        <dbReference type="ARBA" id="ARBA00022898"/>
    </source>
</evidence>
<reference evidence="10" key="1">
    <citation type="submission" date="2023-07" db="EMBL/GenBank/DDBJ databases">
        <authorList>
            <consortium name="AG Swart"/>
            <person name="Singh M."/>
            <person name="Singh A."/>
            <person name="Seah K."/>
            <person name="Emmerich C."/>
        </authorList>
    </citation>
    <scope>NUCLEOTIDE SEQUENCE</scope>
    <source>
        <strain evidence="10">DP1</strain>
    </source>
</reference>
<keyword evidence="11" id="KW-1185">Reference proteome</keyword>
<accession>A0AAD1UAI0</accession>
<protein>
    <recommendedName>
        <fullName evidence="8">Serine hydroxymethyltransferase</fullName>
        <ecNumber evidence="8">2.1.2.1</ecNumber>
    </recommendedName>
</protein>
<evidence type="ECO:0000256" key="1">
    <source>
        <dbReference type="ARBA" id="ARBA00001933"/>
    </source>
</evidence>
<dbReference type="AlphaFoldDB" id="A0AAD1UAI0"/>
<evidence type="ECO:0000259" key="9">
    <source>
        <dbReference type="Pfam" id="PF00464"/>
    </source>
</evidence>
<comment type="similarity">
    <text evidence="3 8">Belongs to the SHMT family.</text>
</comment>